<gene>
    <name evidence="1" type="ORF">K7C98_27215</name>
</gene>
<name>A0ABS7TXR8_9BACT</name>
<evidence type="ECO:0000313" key="2">
    <source>
        <dbReference type="Proteomes" id="UP001139031"/>
    </source>
</evidence>
<accession>A0ABS7TXR8</accession>
<evidence type="ECO:0008006" key="3">
    <source>
        <dbReference type="Google" id="ProtNLM"/>
    </source>
</evidence>
<evidence type="ECO:0000313" key="1">
    <source>
        <dbReference type="EMBL" id="MBZ5712946.1"/>
    </source>
</evidence>
<dbReference type="PANTHER" id="PTHR31460:SF3">
    <property type="entry name" value="MESOCENTIN"/>
    <property type="match status" value="1"/>
</dbReference>
<dbReference type="Gene3D" id="2.120.10.30">
    <property type="entry name" value="TolB, C-terminal domain"/>
    <property type="match status" value="1"/>
</dbReference>
<dbReference type="SUPFAM" id="SSF63829">
    <property type="entry name" value="Calcium-dependent phosphotriesterase"/>
    <property type="match status" value="1"/>
</dbReference>
<dbReference type="InterPro" id="IPR053224">
    <property type="entry name" value="Sensory_adhesion_molecule"/>
</dbReference>
<dbReference type="InterPro" id="IPR011042">
    <property type="entry name" value="6-blade_b-propeller_TolB-like"/>
</dbReference>
<sequence length="343" mass="37408">MIRSLLQITNYWLDRRRRRKVAMKNNALMSIAAALTVLVSCDVPLPEQYPLASKISLPEGIAYDELTYGFFTTAINGGEISRMSALGQEQVFYASSDPMVSFSGAHVDAERRLLWVCQVDVKTDPVPNSKVVAFDIDEGTLVRTIDLGEPSFCNDLTTDDEGTVYATDSALPNIYRIGADDEFEVFATSPLFAPVAPGVMALNGLDIAPGGEELLVVRSIPAALYRVSLSDPADIAEVTFSGDPFALPGDPRFPGPDGLEFLGDELYVIYDGGVQQLSFTGDDYAQAVVRTTTAVPTGLTSATVAEGRLYLVDSEVYRVMYQFQQPELPFKILRLDESLFDGP</sequence>
<dbReference type="PANTHER" id="PTHR31460">
    <property type="match status" value="1"/>
</dbReference>
<dbReference type="RefSeq" id="WP_224194698.1">
    <property type="nucleotide sequence ID" value="NZ_JAIRAU010000036.1"/>
</dbReference>
<proteinExistence type="predicted"/>
<dbReference type="Proteomes" id="UP001139031">
    <property type="component" value="Unassembled WGS sequence"/>
</dbReference>
<keyword evidence="2" id="KW-1185">Reference proteome</keyword>
<comment type="caution">
    <text evidence="1">The sequence shown here is derived from an EMBL/GenBank/DDBJ whole genome shotgun (WGS) entry which is preliminary data.</text>
</comment>
<reference evidence="1" key="1">
    <citation type="submission" date="2021-08" db="EMBL/GenBank/DDBJ databases">
        <authorList>
            <person name="Stevens D.C."/>
        </authorList>
    </citation>
    <scope>NUCLEOTIDE SEQUENCE</scope>
    <source>
        <strain evidence="1">DSM 53165</strain>
    </source>
</reference>
<organism evidence="1 2">
    <name type="scientific">Nannocystis pusilla</name>
    <dbReference type="NCBI Taxonomy" id="889268"/>
    <lineage>
        <taxon>Bacteria</taxon>
        <taxon>Pseudomonadati</taxon>
        <taxon>Myxococcota</taxon>
        <taxon>Polyangia</taxon>
        <taxon>Nannocystales</taxon>
        <taxon>Nannocystaceae</taxon>
        <taxon>Nannocystis</taxon>
    </lineage>
</organism>
<dbReference type="EMBL" id="JAIRAU010000036">
    <property type="protein sequence ID" value="MBZ5712946.1"/>
    <property type="molecule type" value="Genomic_DNA"/>
</dbReference>
<protein>
    <recommendedName>
        <fullName evidence="3">SMP-30/Gluconolactonase/LRE-like region domain-containing protein</fullName>
    </recommendedName>
</protein>